<feature type="transmembrane region" description="Helical" evidence="7">
    <location>
        <begin position="160"/>
        <end position="180"/>
    </location>
</feature>
<evidence type="ECO:0000256" key="3">
    <source>
        <dbReference type="ARBA" id="ARBA00022475"/>
    </source>
</evidence>
<feature type="transmembrane region" description="Helical" evidence="7">
    <location>
        <begin position="219"/>
        <end position="241"/>
    </location>
</feature>
<dbReference type="InterPro" id="IPR036259">
    <property type="entry name" value="MFS_trans_sf"/>
</dbReference>
<comment type="subcellular location">
    <subcellularLocation>
        <location evidence="1">Cell membrane</location>
        <topology evidence="1">Multi-pass membrane protein</topology>
    </subcellularLocation>
</comment>
<feature type="transmembrane region" description="Helical" evidence="7">
    <location>
        <begin position="44"/>
        <end position="64"/>
    </location>
</feature>
<evidence type="ECO:0000256" key="5">
    <source>
        <dbReference type="ARBA" id="ARBA00022989"/>
    </source>
</evidence>
<dbReference type="AlphaFoldDB" id="A0A1G1WQK6"/>
<feature type="transmembrane region" description="Helical" evidence="7">
    <location>
        <begin position="282"/>
        <end position="302"/>
    </location>
</feature>
<evidence type="ECO:0000313" key="10">
    <source>
        <dbReference type="Proteomes" id="UP000177821"/>
    </source>
</evidence>
<proteinExistence type="predicted"/>
<dbReference type="GO" id="GO:0005886">
    <property type="term" value="C:plasma membrane"/>
    <property type="evidence" value="ECO:0007669"/>
    <property type="project" value="UniProtKB-SubCell"/>
</dbReference>
<dbReference type="PANTHER" id="PTHR43266">
    <property type="entry name" value="MACROLIDE-EFFLUX PROTEIN"/>
    <property type="match status" value="1"/>
</dbReference>
<feature type="transmembrane region" description="Helical" evidence="7">
    <location>
        <begin position="253"/>
        <end position="275"/>
    </location>
</feature>
<keyword evidence="4 7" id="KW-0812">Transmembrane</keyword>
<evidence type="ECO:0000259" key="8">
    <source>
        <dbReference type="PROSITE" id="PS50850"/>
    </source>
</evidence>
<dbReference type="SUPFAM" id="SSF103473">
    <property type="entry name" value="MFS general substrate transporter"/>
    <property type="match status" value="1"/>
</dbReference>
<dbReference type="Pfam" id="PF07690">
    <property type="entry name" value="MFS_1"/>
    <property type="match status" value="1"/>
</dbReference>
<accession>A0A1G1WQK6</accession>
<dbReference type="GO" id="GO:0022857">
    <property type="term" value="F:transmembrane transporter activity"/>
    <property type="evidence" value="ECO:0007669"/>
    <property type="project" value="InterPro"/>
</dbReference>
<keyword evidence="3" id="KW-1003">Cell membrane</keyword>
<evidence type="ECO:0000256" key="2">
    <source>
        <dbReference type="ARBA" id="ARBA00022448"/>
    </source>
</evidence>
<keyword evidence="6 7" id="KW-0472">Membrane</keyword>
<dbReference type="InterPro" id="IPR020846">
    <property type="entry name" value="MFS_dom"/>
</dbReference>
<protein>
    <recommendedName>
        <fullName evidence="8">Major facilitator superfamily (MFS) profile domain-containing protein</fullName>
    </recommendedName>
</protein>
<dbReference type="CDD" id="cd06173">
    <property type="entry name" value="MFS_MefA_like"/>
    <property type="match status" value="1"/>
</dbReference>
<feature type="transmembrane region" description="Helical" evidence="7">
    <location>
        <begin position="373"/>
        <end position="393"/>
    </location>
</feature>
<dbReference type="Gene3D" id="1.20.1250.20">
    <property type="entry name" value="MFS general substrate transporter like domains"/>
    <property type="match status" value="1"/>
</dbReference>
<feature type="transmembrane region" description="Helical" evidence="7">
    <location>
        <begin position="12"/>
        <end position="32"/>
    </location>
</feature>
<feature type="transmembrane region" description="Helical" evidence="7">
    <location>
        <begin position="308"/>
        <end position="336"/>
    </location>
</feature>
<organism evidence="9 10">
    <name type="scientific">Candidatus Woykebacteria bacterium RIFCSPHIGHO2_02_FULL_43_16b</name>
    <dbReference type="NCBI Taxonomy" id="1802601"/>
    <lineage>
        <taxon>Bacteria</taxon>
        <taxon>Candidatus Woykeibacteriota</taxon>
    </lineage>
</organism>
<keyword evidence="5 7" id="KW-1133">Transmembrane helix</keyword>
<comment type="caution">
    <text evidence="9">The sequence shown here is derived from an EMBL/GenBank/DDBJ whole genome shotgun (WGS) entry which is preliminary data.</text>
</comment>
<evidence type="ECO:0000256" key="4">
    <source>
        <dbReference type="ARBA" id="ARBA00022692"/>
    </source>
</evidence>
<feature type="transmembrane region" description="Helical" evidence="7">
    <location>
        <begin position="348"/>
        <end position="367"/>
    </location>
</feature>
<reference evidence="9 10" key="1">
    <citation type="journal article" date="2016" name="Nat. Commun.">
        <title>Thousands of microbial genomes shed light on interconnected biogeochemical processes in an aquifer system.</title>
        <authorList>
            <person name="Anantharaman K."/>
            <person name="Brown C.T."/>
            <person name="Hug L.A."/>
            <person name="Sharon I."/>
            <person name="Castelle C.J."/>
            <person name="Probst A.J."/>
            <person name="Thomas B.C."/>
            <person name="Singh A."/>
            <person name="Wilkins M.J."/>
            <person name="Karaoz U."/>
            <person name="Brodie E.L."/>
            <person name="Williams K.H."/>
            <person name="Hubbard S.S."/>
            <person name="Banfield J.F."/>
        </authorList>
    </citation>
    <scope>NUCLEOTIDE SEQUENCE [LARGE SCALE GENOMIC DNA]</scope>
</reference>
<sequence>MLLNILQNRNFLYLWSAQILTQTSLNMLYYLLTIKVWESTQSNSAVSLLVLSFTLPAIFFGPIAGVLIDRWDTKKALIATNLIRSLLILLFIFILKSPFSLLPLIFVISLVTQFFVPAEGSAIPGVVPKNHLLSANSLFTMTINVSMVVGFILSGPVVRLVGSSGAVIVVFICFLLATFLSTQIPHIMGKSGGKGVVTIFHELYTALKFIWQNKNLRKAALAITSVNAFIMTLSALGPGYVSQVLKMDVLDAGLILVAPGVLGIIIGGVILSTFGRDWSEDFLVDLGFIVSGIILVLFSSFAPHRLGFMAPVLAILSMFTLGVFGSFVSAPATTILHKMTPEDLRGRIYGVVNTMVNGVSFTPILIAGGLADLAGVGNVIAGFGVVLLFLGFLRARHYLERWGKVVGGRGYRL</sequence>
<feature type="transmembrane region" description="Helical" evidence="7">
    <location>
        <begin position="132"/>
        <end position="154"/>
    </location>
</feature>
<dbReference type="PANTHER" id="PTHR43266:SF2">
    <property type="entry name" value="MAJOR FACILITATOR SUPERFAMILY (MFS) PROFILE DOMAIN-CONTAINING PROTEIN"/>
    <property type="match status" value="1"/>
</dbReference>
<evidence type="ECO:0000256" key="7">
    <source>
        <dbReference type="SAM" id="Phobius"/>
    </source>
</evidence>
<dbReference type="Proteomes" id="UP000177821">
    <property type="component" value="Unassembled WGS sequence"/>
</dbReference>
<evidence type="ECO:0000256" key="1">
    <source>
        <dbReference type="ARBA" id="ARBA00004651"/>
    </source>
</evidence>
<dbReference type="InterPro" id="IPR011701">
    <property type="entry name" value="MFS"/>
</dbReference>
<feature type="domain" description="Major facilitator superfamily (MFS) profile" evidence="8">
    <location>
        <begin position="2"/>
        <end position="399"/>
    </location>
</feature>
<gene>
    <name evidence="9" type="ORF">A3J50_02865</name>
</gene>
<evidence type="ECO:0000313" key="9">
    <source>
        <dbReference type="EMBL" id="OGY29999.1"/>
    </source>
</evidence>
<name>A0A1G1WQK6_9BACT</name>
<keyword evidence="2" id="KW-0813">Transport</keyword>
<dbReference type="EMBL" id="MHCX01000010">
    <property type="protein sequence ID" value="OGY29999.1"/>
    <property type="molecule type" value="Genomic_DNA"/>
</dbReference>
<evidence type="ECO:0000256" key="6">
    <source>
        <dbReference type="ARBA" id="ARBA00023136"/>
    </source>
</evidence>
<dbReference type="PROSITE" id="PS50850">
    <property type="entry name" value="MFS"/>
    <property type="match status" value="1"/>
</dbReference>